<sequence length="206" mass="21416">MIQTPVLPESLAGDATFAILSAGQAPGPAVAKRAAELGAEVVAMDRDPTVLARLMSQSTERVEALALAGDLVARFEPLHRNWGGTPLHMVLNLMPLDPDDCCKGTDAQIRGLSAMMRALGRGLVAGQGAVVTVLSRPSQPLALAGHAMIGAFEAANAALDKVFGPRGLHFHLITVPEGQAELAAESALFLGSEAGRRLRSGRLDLG</sequence>
<name>A0AAX3LKM9_9RHOB</name>
<evidence type="ECO:0000313" key="1">
    <source>
        <dbReference type="EMBL" id="WCE68868.1"/>
    </source>
</evidence>
<accession>A0AAX3LKM9</accession>
<dbReference type="InterPro" id="IPR036291">
    <property type="entry name" value="NAD(P)-bd_dom_sf"/>
</dbReference>
<dbReference type="Proteomes" id="UP001210770">
    <property type="component" value="Chromosome"/>
</dbReference>
<dbReference type="AlphaFoldDB" id="A0AAX3LKM9"/>
<proteinExistence type="predicted"/>
<gene>
    <name evidence="1" type="ORF">PL336_08550</name>
</gene>
<organism evidence="1 2">
    <name type="scientific">Sulfitobacter faviae</name>
    <dbReference type="NCBI Taxonomy" id="1775881"/>
    <lineage>
        <taxon>Bacteria</taxon>
        <taxon>Pseudomonadati</taxon>
        <taxon>Pseudomonadota</taxon>
        <taxon>Alphaproteobacteria</taxon>
        <taxon>Rhodobacterales</taxon>
        <taxon>Roseobacteraceae</taxon>
        <taxon>Sulfitobacter</taxon>
    </lineage>
</organism>
<protein>
    <submittedName>
        <fullName evidence="1">Uncharacterized protein</fullName>
    </submittedName>
</protein>
<reference evidence="1" key="1">
    <citation type="submission" date="2023-01" db="EMBL/GenBank/DDBJ databases">
        <title>Comparative genomic analysis of cold water coral derived Sulfitobacter faviae: insights into their metabolism and habitat adaptation.</title>
        <authorList>
            <person name="Guo Y."/>
            <person name="Lin S."/>
            <person name="Huang Z."/>
            <person name="Tang K."/>
            <person name="Wang X."/>
        </authorList>
    </citation>
    <scope>NUCLEOTIDE SEQUENCE</scope>
    <source>
        <strain evidence="1">SCSIO W_1865</strain>
    </source>
</reference>
<dbReference type="Gene3D" id="3.40.50.720">
    <property type="entry name" value="NAD(P)-binding Rossmann-like Domain"/>
    <property type="match status" value="1"/>
</dbReference>
<dbReference type="RefSeq" id="WP_271687166.1">
    <property type="nucleotide sequence ID" value="NZ_CP116423.1"/>
</dbReference>
<dbReference type="SUPFAM" id="SSF51735">
    <property type="entry name" value="NAD(P)-binding Rossmann-fold domains"/>
    <property type="match status" value="1"/>
</dbReference>
<evidence type="ECO:0000313" key="2">
    <source>
        <dbReference type="Proteomes" id="UP001210770"/>
    </source>
</evidence>
<dbReference type="EMBL" id="CP116423">
    <property type="protein sequence ID" value="WCE68868.1"/>
    <property type="molecule type" value="Genomic_DNA"/>
</dbReference>